<proteinExistence type="predicted"/>
<sequence length="659" mass="73924">MLRIAHRDDPVRAVIELVWNSLDAEAGAVTVDVEPDGLDGVAKVVISDDGHGVPPEEIGTQFGRLGGSWKQTAKRSPNIHRPLNGRNGQGRIRGFALGNRIRWVTTAFNTPGELKRTVIDGTADDPTNFDHDPQPTIGGDAPGTVFEALNPPKFINRLSAENTPARLTATFSVFLTENPTVTITFNGAKLDPKTAERHRMEKTLAEFRDSAGRAPVLRIIEWHAPAERAIHLCDTSGTIRATMHPEIQTPGLDYTAFILWDHFNDLTDEELAAGELSGEISDVVTSARTEIKRYYKSRDQQRRAEQVELWKTNGDYPYDAEPADEVERVERETFDFVATTIARKLPHQKMGRRSTLALLKTTVSSQPSETVRVLEEVMNLPKPEIRQLSDLLDRTQIAQLIAANTKLTNRLDFLKALKEMVFDPETSKTTKERSQLHKILEKHTWVFGEEYDLMASDKSLDAVLKRHLNHLRDDDVTEAETEPVRRHDGTVGIVDLMLGQARPAINRHDYLVVELKRPGTITAKEVNQIKSYADAVTGDPQFCGPRTHWDFLLVSTKIDRVTSKDISANPQGLLSDWSDQDPPARIWVKTWAEIIAEREKQLRFFKDALNYDASRQHAVDYINKHIADENVPVALRAPHSIDGDTTTEDSPGRRSPAAK</sequence>
<accession>A0A0U0ZLR2</accession>
<organism evidence="2 3">
    <name type="scientific">Mycobacteroides abscessus</name>
    <dbReference type="NCBI Taxonomy" id="36809"/>
    <lineage>
        <taxon>Bacteria</taxon>
        <taxon>Bacillati</taxon>
        <taxon>Actinomycetota</taxon>
        <taxon>Actinomycetes</taxon>
        <taxon>Mycobacteriales</taxon>
        <taxon>Mycobacteriaceae</taxon>
        <taxon>Mycobacteroides</taxon>
    </lineage>
</organism>
<reference evidence="2 3" key="1">
    <citation type="submission" date="2015-03" db="EMBL/GenBank/DDBJ databases">
        <authorList>
            <person name="Murphy D."/>
        </authorList>
    </citation>
    <scope>NUCLEOTIDE SEQUENCE [LARGE SCALE GENOMIC DNA]</scope>
    <source>
        <strain evidence="2 3">PAP088</strain>
    </source>
</reference>
<protein>
    <submittedName>
        <fullName evidence="2">Histidine kinase</fullName>
    </submittedName>
</protein>
<evidence type="ECO:0000256" key="1">
    <source>
        <dbReference type="SAM" id="MobiDB-lite"/>
    </source>
</evidence>
<evidence type="ECO:0000313" key="2">
    <source>
        <dbReference type="EMBL" id="CPV46483.1"/>
    </source>
</evidence>
<evidence type="ECO:0000313" key="3">
    <source>
        <dbReference type="Proteomes" id="UP000045782"/>
    </source>
</evidence>
<dbReference type="EMBL" id="CSWP01000003">
    <property type="protein sequence ID" value="CPV46483.1"/>
    <property type="molecule type" value="Genomic_DNA"/>
</dbReference>
<gene>
    <name evidence="2" type="ORF">ERS075579_01762</name>
</gene>
<dbReference type="RefSeq" id="WP_207194057.1">
    <property type="nucleotide sequence ID" value="NZ_CP016188.1"/>
</dbReference>
<name>A0A0U0ZLR2_9MYCO</name>
<dbReference type="SUPFAM" id="SSF55874">
    <property type="entry name" value="ATPase domain of HSP90 chaperone/DNA topoisomerase II/histidine kinase"/>
    <property type="match status" value="1"/>
</dbReference>
<dbReference type="GO" id="GO:0016301">
    <property type="term" value="F:kinase activity"/>
    <property type="evidence" value="ECO:0007669"/>
    <property type="project" value="UniProtKB-KW"/>
</dbReference>
<dbReference type="Gene3D" id="3.30.565.10">
    <property type="entry name" value="Histidine kinase-like ATPase, C-terminal domain"/>
    <property type="match status" value="1"/>
</dbReference>
<dbReference type="InterPro" id="IPR036890">
    <property type="entry name" value="HATPase_C_sf"/>
</dbReference>
<keyword evidence="2" id="KW-0808">Transferase</keyword>
<dbReference type="Pfam" id="PF13589">
    <property type="entry name" value="HATPase_c_3"/>
    <property type="match status" value="1"/>
</dbReference>
<feature type="region of interest" description="Disordered" evidence="1">
    <location>
        <begin position="637"/>
        <end position="659"/>
    </location>
</feature>
<keyword evidence="2" id="KW-0418">Kinase</keyword>
<dbReference type="AlphaFoldDB" id="A0A0U0ZLR2"/>
<dbReference type="Proteomes" id="UP000045782">
    <property type="component" value="Unassembled WGS sequence"/>
</dbReference>